<evidence type="ECO:0000256" key="1">
    <source>
        <dbReference type="ARBA" id="ARBA00008276"/>
    </source>
</evidence>
<dbReference type="SUPFAM" id="SSF53623">
    <property type="entry name" value="MurD-like peptide ligases, catalytic domain"/>
    <property type="match status" value="1"/>
</dbReference>
<dbReference type="InterPro" id="IPR036565">
    <property type="entry name" value="Mur-like_cat_sf"/>
</dbReference>
<comment type="similarity">
    <text evidence="1">Belongs to the folylpolyglutamate synthase family.</text>
</comment>
<sequence>INPEVGIITSISFDHTEVLGNSLAEITAEKAGIIKPGSIVVTSPQPDEAAQVIEESCLSAGAQLVRVGSDVTWRSLGSDLSQQRFCVAGRLDNYELSIPLLGQHQLANAATAVAALEVLAEKGFNISRDSITNGLAQVSWPGRLQILSRQPFIVVDGAHNPDAARRLRESVEQYFDFDRAILVIGASDDKDIAGIATQLVPLFNKVIVTRSHHPRVMAPATIIAEFAKHSVEAQ</sequence>
<evidence type="ECO:0000259" key="7">
    <source>
        <dbReference type="Pfam" id="PF02875"/>
    </source>
</evidence>
<dbReference type="Pfam" id="PF02875">
    <property type="entry name" value="Mur_ligase_C"/>
    <property type="match status" value="1"/>
</dbReference>
<dbReference type="InterPro" id="IPR013221">
    <property type="entry name" value="Mur_ligase_cen"/>
</dbReference>
<feature type="non-terminal residue" evidence="9">
    <location>
        <position position="234"/>
    </location>
</feature>
<dbReference type="InterPro" id="IPR001645">
    <property type="entry name" value="Folylpolyglutamate_synth"/>
</dbReference>
<keyword evidence="3" id="KW-0479">Metal-binding</keyword>
<keyword evidence="2" id="KW-0436">Ligase</keyword>
<dbReference type="GO" id="GO:0005524">
    <property type="term" value="F:ATP binding"/>
    <property type="evidence" value="ECO:0007669"/>
    <property type="project" value="UniProtKB-KW"/>
</dbReference>
<organism evidence="9">
    <name type="scientific">marine sediment metagenome</name>
    <dbReference type="NCBI Taxonomy" id="412755"/>
    <lineage>
        <taxon>unclassified sequences</taxon>
        <taxon>metagenomes</taxon>
        <taxon>ecological metagenomes</taxon>
    </lineage>
</organism>
<dbReference type="AlphaFoldDB" id="X1QUK2"/>
<feature type="non-terminal residue" evidence="9">
    <location>
        <position position="1"/>
    </location>
</feature>
<dbReference type="PANTHER" id="PTHR11136">
    <property type="entry name" value="FOLYLPOLYGLUTAMATE SYNTHASE-RELATED"/>
    <property type="match status" value="1"/>
</dbReference>
<protein>
    <recommendedName>
        <fullName evidence="10">Bifunctional folylpolyglutamate synthase/dihydrofolate synthase</fullName>
    </recommendedName>
</protein>
<comment type="caution">
    <text evidence="9">The sequence shown here is derived from an EMBL/GenBank/DDBJ whole genome shotgun (WGS) entry which is preliminary data.</text>
</comment>
<proteinExistence type="inferred from homology"/>
<evidence type="ECO:0000256" key="3">
    <source>
        <dbReference type="ARBA" id="ARBA00022723"/>
    </source>
</evidence>
<dbReference type="PANTHER" id="PTHR11136:SF0">
    <property type="entry name" value="DIHYDROFOLATE SYNTHETASE-RELATED"/>
    <property type="match status" value="1"/>
</dbReference>
<dbReference type="GO" id="GO:0008841">
    <property type="term" value="F:dihydrofolate synthase activity"/>
    <property type="evidence" value="ECO:0007669"/>
    <property type="project" value="TreeGrafter"/>
</dbReference>
<keyword evidence="6" id="KW-0460">Magnesium</keyword>
<dbReference type="NCBIfam" id="TIGR01499">
    <property type="entry name" value="folC"/>
    <property type="match status" value="1"/>
</dbReference>
<evidence type="ECO:0000313" key="9">
    <source>
        <dbReference type="EMBL" id="GAI58461.1"/>
    </source>
</evidence>
<dbReference type="Gene3D" id="3.40.1190.10">
    <property type="entry name" value="Mur-like, catalytic domain"/>
    <property type="match status" value="1"/>
</dbReference>
<evidence type="ECO:0000256" key="2">
    <source>
        <dbReference type="ARBA" id="ARBA00022598"/>
    </source>
</evidence>
<feature type="domain" description="Mur ligase central" evidence="8">
    <location>
        <begin position="2"/>
        <end position="115"/>
    </location>
</feature>
<dbReference type="GO" id="GO:0004326">
    <property type="term" value="F:tetrahydrofolylpolyglutamate synthase activity"/>
    <property type="evidence" value="ECO:0007669"/>
    <property type="project" value="InterPro"/>
</dbReference>
<dbReference type="GO" id="GO:0005737">
    <property type="term" value="C:cytoplasm"/>
    <property type="evidence" value="ECO:0007669"/>
    <property type="project" value="TreeGrafter"/>
</dbReference>
<dbReference type="GO" id="GO:0046872">
    <property type="term" value="F:metal ion binding"/>
    <property type="evidence" value="ECO:0007669"/>
    <property type="project" value="UniProtKB-KW"/>
</dbReference>
<evidence type="ECO:0000256" key="5">
    <source>
        <dbReference type="ARBA" id="ARBA00022840"/>
    </source>
</evidence>
<dbReference type="InterPro" id="IPR036615">
    <property type="entry name" value="Mur_ligase_C_dom_sf"/>
</dbReference>
<evidence type="ECO:0000256" key="4">
    <source>
        <dbReference type="ARBA" id="ARBA00022741"/>
    </source>
</evidence>
<name>X1QUK2_9ZZZZ</name>
<keyword evidence="5" id="KW-0067">ATP-binding</keyword>
<evidence type="ECO:0000259" key="8">
    <source>
        <dbReference type="Pfam" id="PF08245"/>
    </source>
</evidence>
<evidence type="ECO:0000256" key="6">
    <source>
        <dbReference type="ARBA" id="ARBA00022842"/>
    </source>
</evidence>
<accession>X1QUK2</accession>
<dbReference type="InterPro" id="IPR004101">
    <property type="entry name" value="Mur_ligase_C"/>
</dbReference>
<dbReference type="Pfam" id="PF08245">
    <property type="entry name" value="Mur_ligase_M"/>
    <property type="match status" value="1"/>
</dbReference>
<reference evidence="9" key="1">
    <citation type="journal article" date="2014" name="Front. Microbiol.">
        <title>High frequency of phylogenetically diverse reductive dehalogenase-homologous genes in deep subseafloor sedimentary metagenomes.</title>
        <authorList>
            <person name="Kawai M."/>
            <person name="Futagami T."/>
            <person name="Toyoda A."/>
            <person name="Takaki Y."/>
            <person name="Nishi S."/>
            <person name="Hori S."/>
            <person name="Arai W."/>
            <person name="Tsubouchi T."/>
            <person name="Morono Y."/>
            <person name="Uchiyama I."/>
            <person name="Ito T."/>
            <person name="Fujiyama A."/>
            <person name="Inagaki F."/>
            <person name="Takami H."/>
        </authorList>
    </citation>
    <scope>NUCLEOTIDE SEQUENCE</scope>
    <source>
        <strain evidence="9">Expedition CK06-06</strain>
    </source>
</reference>
<dbReference type="SUPFAM" id="SSF53244">
    <property type="entry name" value="MurD-like peptide ligases, peptide-binding domain"/>
    <property type="match status" value="1"/>
</dbReference>
<feature type="domain" description="Mur ligase C-terminal" evidence="7">
    <location>
        <begin position="142"/>
        <end position="228"/>
    </location>
</feature>
<gene>
    <name evidence="9" type="ORF">S06H3_55622</name>
</gene>
<evidence type="ECO:0008006" key="10">
    <source>
        <dbReference type="Google" id="ProtNLM"/>
    </source>
</evidence>
<dbReference type="EMBL" id="BARV01035674">
    <property type="protein sequence ID" value="GAI58461.1"/>
    <property type="molecule type" value="Genomic_DNA"/>
</dbReference>
<keyword evidence="4" id="KW-0547">Nucleotide-binding</keyword>
<dbReference type="Gene3D" id="3.90.190.20">
    <property type="entry name" value="Mur ligase, C-terminal domain"/>
    <property type="match status" value="1"/>
</dbReference>